<comment type="caution">
    <text evidence="2">The sequence shown here is derived from an EMBL/GenBank/DDBJ whole genome shotgun (WGS) entry which is preliminary data.</text>
</comment>
<feature type="region of interest" description="Disordered" evidence="1">
    <location>
        <begin position="50"/>
        <end position="73"/>
    </location>
</feature>
<keyword evidence="3" id="KW-1185">Reference proteome</keyword>
<reference evidence="2 3" key="1">
    <citation type="submission" date="2018-09" db="EMBL/GenBank/DDBJ databases">
        <title>Phylogeny of the Shewanellaceae, and recommendation for two new genera, Pseudoshewanella and Parashewanella.</title>
        <authorList>
            <person name="Wang G."/>
        </authorList>
    </citation>
    <scope>NUCLEOTIDE SEQUENCE [LARGE SCALE GENOMIC DNA]</scope>
    <source>
        <strain evidence="2 3">C51</strain>
    </source>
</reference>
<dbReference type="Proteomes" id="UP000281474">
    <property type="component" value="Unassembled WGS sequence"/>
</dbReference>
<proteinExistence type="predicted"/>
<evidence type="ECO:0000313" key="2">
    <source>
        <dbReference type="EMBL" id="RLV59401.1"/>
    </source>
</evidence>
<organism evidence="2 3">
    <name type="scientific">Parashewanella curva</name>
    <dbReference type="NCBI Taxonomy" id="2338552"/>
    <lineage>
        <taxon>Bacteria</taxon>
        <taxon>Pseudomonadati</taxon>
        <taxon>Pseudomonadota</taxon>
        <taxon>Gammaproteobacteria</taxon>
        <taxon>Alteromonadales</taxon>
        <taxon>Shewanellaceae</taxon>
        <taxon>Parashewanella</taxon>
    </lineage>
</organism>
<evidence type="ECO:0000256" key="1">
    <source>
        <dbReference type="SAM" id="MobiDB-lite"/>
    </source>
</evidence>
<name>A0A3L8PVN5_9GAMM</name>
<dbReference type="RefSeq" id="WP_121839293.1">
    <property type="nucleotide sequence ID" value="NZ_ML014784.1"/>
</dbReference>
<gene>
    <name evidence="2" type="ORF">D5018_12270</name>
</gene>
<sequence length="73" mass="8613">MKNTWRMYQYLMGNFFEVYKVVALHALMLRALYDTAYHAAKVMGCLPTPDQERGQQQPLSWISPCRPDEAKRF</sequence>
<accession>A0A3L8PVN5</accession>
<evidence type="ECO:0000313" key="3">
    <source>
        <dbReference type="Proteomes" id="UP000281474"/>
    </source>
</evidence>
<dbReference type="EMBL" id="QZEI01000035">
    <property type="protein sequence ID" value="RLV59401.1"/>
    <property type="molecule type" value="Genomic_DNA"/>
</dbReference>
<dbReference type="AlphaFoldDB" id="A0A3L8PVN5"/>
<protein>
    <submittedName>
        <fullName evidence="2">Uncharacterized protein</fullName>
    </submittedName>
</protein>